<dbReference type="GO" id="GO:0003677">
    <property type="term" value="F:DNA binding"/>
    <property type="evidence" value="ECO:0007669"/>
    <property type="project" value="UniProtKB-KW"/>
</dbReference>
<dbReference type="PANTHER" id="PTHR30408:SF12">
    <property type="entry name" value="TYPE I RESTRICTION ENZYME MJAVIII SPECIFICITY SUBUNIT"/>
    <property type="match status" value="1"/>
</dbReference>
<organism evidence="5 6">
    <name type="scientific">Providencia rustigianii</name>
    <dbReference type="NCBI Taxonomy" id="158850"/>
    <lineage>
        <taxon>Bacteria</taxon>
        <taxon>Pseudomonadati</taxon>
        <taxon>Pseudomonadota</taxon>
        <taxon>Gammaproteobacteria</taxon>
        <taxon>Enterobacterales</taxon>
        <taxon>Morganellaceae</taxon>
        <taxon>Providencia</taxon>
    </lineage>
</organism>
<comment type="similarity">
    <text evidence="1">Belongs to the type-I restriction system S methylase family.</text>
</comment>
<dbReference type="GO" id="GO:0009307">
    <property type="term" value="P:DNA restriction-modification system"/>
    <property type="evidence" value="ECO:0007669"/>
    <property type="project" value="UniProtKB-KW"/>
</dbReference>
<evidence type="ECO:0000256" key="2">
    <source>
        <dbReference type="ARBA" id="ARBA00022747"/>
    </source>
</evidence>
<dbReference type="SUPFAM" id="SSF116734">
    <property type="entry name" value="DNA methylase specificity domain"/>
    <property type="match status" value="2"/>
</dbReference>
<keyword evidence="3" id="KW-0238">DNA-binding</keyword>
<sequence>MSADKKEPEIRFKGFSGEWEQKPFRGCFDNIPNNTLSRAELNYEHGIARNVHYGDVLIRFGEILDASDASLPFITDENLVYKQKHAALRNGDIVIADAAEDSTVGKCTELFNIDKQVILSGLHTIAVRPTLPFASKYLGYYLNSSSYHDQLLPLMQGTKVLSISKTALQNTNINFPSKNEEQIKIGNTFQKIDSLINQHQQKHDKLSNLKKAMLEKMFPKHGETIPEIRFKGFSGEWEETVLSEIADKYDNFRIAVTAKDRIAGNTPYYGANGIQDYVDGYTHDGEYILLAEDGANDLKNYPIHYVNGKVWINNHAHVLKAKENGSNIFLKYALNNIEYEPFLVGGGRAKLNASIMMNLVLTISTDIKEQAAIGNFLQKLDTLINQHQQQITKLNNIKQACLSKMFV</sequence>
<dbReference type="Gene3D" id="3.90.220.20">
    <property type="entry name" value="DNA methylase specificity domains"/>
    <property type="match status" value="2"/>
</dbReference>
<proteinExistence type="inferred from homology"/>
<dbReference type="OrthoDB" id="9798929at2"/>
<gene>
    <name evidence="5" type="ORF">NCTC12026_03441</name>
</gene>
<dbReference type="AlphaFoldDB" id="A0A379G7X1"/>
<dbReference type="CDD" id="cd17262">
    <property type="entry name" value="RMtype1_S_Aco12261I-TRD2-CR2"/>
    <property type="match status" value="1"/>
</dbReference>
<dbReference type="Gene3D" id="1.10.287.1120">
    <property type="entry name" value="Bipartite methylase S protein"/>
    <property type="match status" value="2"/>
</dbReference>
<protein>
    <submittedName>
        <fullName evidence="5">EcoKI restriction-modification system protein HsdS</fullName>
    </submittedName>
</protein>
<dbReference type="Pfam" id="PF01420">
    <property type="entry name" value="Methylase_S"/>
    <property type="match status" value="2"/>
</dbReference>
<name>A0A379G7X1_9GAMM</name>
<dbReference type="RefSeq" id="WP_115164744.1">
    <property type="nucleotide sequence ID" value="NZ_UGUA01000002.1"/>
</dbReference>
<dbReference type="REBASE" id="409682">
    <property type="entry name" value="S.Pru12026ORF3439P"/>
</dbReference>
<dbReference type="InterPro" id="IPR044946">
    <property type="entry name" value="Restrct_endonuc_typeI_TRD_sf"/>
</dbReference>
<evidence type="ECO:0000256" key="3">
    <source>
        <dbReference type="ARBA" id="ARBA00023125"/>
    </source>
</evidence>
<dbReference type="InterPro" id="IPR000055">
    <property type="entry name" value="Restrct_endonuc_typeI_TRD"/>
</dbReference>
<dbReference type="InterPro" id="IPR052021">
    <property type="entry name" value="Type-I_RS_S_subunit"/>
</dbReference>
<dbReference type="PANTHER" id="PTHR30408">
    <property type="entry name" value="TYPE-1 RESTRICTION ENZYME ECOKI SPECIFICITY PROTEIN"/>
    <property type="match status" value="1"/>
</dbReference>
<dbReference type="EMBL" id="UGUA01000002">
    <property type="protein sequence ID" value="SUC36996.1"/>
    <property type="molecule type" value="Genomic_DNA"/>
</dbReference>
<reference evidence="5 6" key="1">
    <citation type="submission" date="2018-06" db="EMBL/GenBank/DDBJ databases">
        <authorList>
            <consortium name="Pathogen Informatics"/>
            <person name="Doyle S."/>
        </authorList>
    </citation>
    <scope>NUCLEOTIDE SEQUENCE [LARGE SCALE GENOMIC DNA]</scope>
    <source>
        <strain evidence="5 6">NCTC12026</strain>
    </source>
</reference>
<keyword evidence="2" id="KW-0680">Restriction system</keyword>
<feature type="domain" description="Type I restriction modification DNA specificity" evidence="4">
    <location>
        <begin position="77"/>
        <end position="206"/>
    </location>
</feature>
<evidence type="ECO:0000259" key="4">
    <source>
        <dbReference type="Pfam" id="PF01420"/>
    </source>
</evidence>
<evidence type="ECO:0000313" key="5">
    <source>
        <dbReference type="EMBL" id="SUC36996.1"/>
    </source>
</evidence>
<evidence type="ECO:0000313" key="6">
    <source>
        <dbReference type="Proteomes" id="UP000255129"/>
    </source>
</evidence>
<evidence type="ECO:0000256" key="1">
    <source>
        <dbReference type="ARBA" id="ARBA00010923"/>
    </source>
</evidence>
<accession>A0A379G7X1</accession>
<dbReference type="Proteomes" id="UP000255129">
    <property type="component" value="Unassembled WGS sequence"/>
</dbReference>
<feature type="domain" description="Type I restriction modification DNA specificity" evidence="4">
    <location>
        <begin position="236"/>
        <end position="393"/>
    </location>
</feature>